<reference evidence="3" key="1">
    <citation type="submission" date="2020-11" db="EMBL/GenBank/DDBJ databases">
        <authorList>
            <person name="Tran Van P."/>
        </authorList>
    </citation>
    <scope>NUCLEOTIDE SEQUENCE</scope>
</reference>
<feature type="compositionally biased region" description="Polar residues" evidence="1">
    <location>
        <begin position="445"/>
        <end position="468"/>
    </location>
</feature>
<evidence type="ECO:0000256" key="1">
    <source>
        <dbReference type="SAM" id="MobiDB-lite"/>
    </source>
</evidence>
<dbReference type="PANTHER" id="PTHR22437">
    <property type="entry name" value="WINGED HELIX DOMAIN-CONTAINING PROTEIN"/>
    <property type="match status" value="1"/>
</dbReference>
<feature type="compositionally biased region" description="Polar residues" evidence="1">
    <location>
        <begin position="678"/>
        <end position="687"/>
    </location>
</feature>
<feature type="compositionally biased region" description="Basic and acidic residues" evidence="1">
    <location>
        <begin position="368"/>
        <end position="377"/>
    </location>
</feature>
<dbReference type="GO" id="GO:0005737">
    <property type="term" value="C:cytoplasm"/>
    <property type="evidence" value="ECO:0007669"/>
    <property type="project" value="TreeGrafter"/>
</dbReference>
<evidence type="ECO:0000313" key="3">
    <source>
        <dbReference type="EMBL" id="CAD7228350.1"/>
    </source>
</evidence>
<dbReference type="GO" id="GO:0006357">
    <property type="term" value="P:regulation of transcription by RNA polymerase II"/>
    <property type="evidence" value="ECO:0007669"/>
    <property type="project" value="InterPro"/>
</dbReference>
<protein>
    <submittedName>
        <fullName evidence="3">Uncharacterized protein</fullName>
    </submittedName>
</protein>
<dbReference type="GO" id="GO:0000977">
    <property type="term" value="F:RNA polymerase II transcription regulatory region sequence-specific DNA binding"/>
    <property type="evidence" value="ECO:0007669"/>
    <property type="project" value="TreeGrafter"/>
</dbReference>
<proteinExistence type="predicted"/>
<feature type="signal peptide" evidence="2">
    <location>
        <begin position="1"/>
        <end position="23"/>
    </location>
</feature>
<dbReference type="EMBL" id="OB661496">
    <property type="protein sequence ID" value="CAD7228350.1"/>
    <property type="molecule type" value="Genomic_DNA"/>
</dbReference>
<dbReference type="OrthoDB" id="10020110at2759"/>
<feature type="compositionally biased region" description="Basic and acidic residues" evidence="1">
    <location>
        <begin position="562"/>
        <end position="572"/>
    </location>
</feature>
<feature type="region of interest" description="Disordered" evidence="1">
    <location>
        <begin position="417"/>
        <end position="752"/>
    </location>
</feature>
<keyword evidence="2" id="KW-0732">Signal</keyword>
<feature type="chain" id="PRO_5043994685" evidence="2">
    <location>
        <begin position="24"/>
        <end position="957"/>
    </location>
</feature>
<name>A0A7R8ZKT1_9CRUS</name>
<dbReference type="AlphaFoldDB" id="A0A7R8ZKT1"/>
<gene>
    <name evidence="3" type="ORF">CTOB1V02_LOCUS6236</name>
</gene>
<dbReference type="GO" id="GO:0005634">
    <property type="term" value="C:nucleus"/>
    <property type="evidence" value="ECO:0007669"/>
    <property type="project" value="TreeGrafter"/>
</dbReference>
<dbReference type="InterPro" id="IPR019391">
    <property type="entry name" value="Storkhead-box_WHD"/>
</dbReference>
<feature type="region of interest" description="Disordered" evidence="1">
    <location>
        <begin position="250"/>
        <end position="285"/>
    </location>
</feature>
<organism evidence="3">
    <name type="scientific">Cyprideis torosa</name>
    <dbReference type="NCBI Taxonomy" id="163714"/>
    <lineage>
        <taxon>Eukaryota</taxon>
        <taxon>Metazoa</taxon>
        <taxon>Ecdysozoa</taxon>
        <taxon>Arthropoda</taxon>
        <taxon>Crustacea</taxon>
        <taxon>Oligostraca</taxon>
        <taxon>Ostracoda</taxon>
        <taxon>Podocopa</taxon>
        <taxon>Podocopida</taxon>
        <taxon>Cytherocopina</taxon>
        <taxon>Cytheroidea</taxon>
        <taxon>Cytherideidae</taxon>
        <taxon>Cyprideis</taxon>
    </lineage>
</organism>
<sequence>MFSPLCWGSGLSVVLLLPFLGRASPAPSVCSVAAPGYAVESIARVVTNRKGQGDVDHCEMTYVPQGQFTPLPDAICWVIHDLTMGHGPRRASFRAISRELREVFPDTVRPRESLIHATLQKLIRERKVFQAQDGYGIVTPSSTFAGSRMTPDEQELFMSEIEALELLHEASHYHSPDRVRRKSTISVREQQVCFADILRGAQPGERVVPPAAYRTLTPEPHRPSAAAVRRRSSVLNRAIRRRLSIARPFCSQRRRKRISHPKRTPNKELPSRRSPLPPPSTSDVTHLKDDIVIGQPKKQSWLSKFFSGPRAAKEKPTIHTFGGQFPPPEWTNGTLDVGHSVSTQTCFTHIKFRPSLREKAATRAVRLQEEAKKRDLARSLPRNAGTPLMTSTEPPLGLPPLSRSFSLPYRPQFAAMKGSSVPNCRPRLPLPHNLPSPEIRRRIHQSTSCGVNKSASGTLLRSSQSFRESNVRPRPQNAVISPLGNPSRLPRCDESHRHAPSPPSTPRLTPLRLISGCTHALTPVNRRPTPTPDVASCAPAPIPDPCPPLAKTEDLEDSSDVSSRDSPNKEAAGEQGPHPRGPHPVAPIVRKPKPPVSAVAPLVNPLLNDENRSPTPPKPQHSSTTASTGYQSGKESDLGSSPSTPMLQHKVDSGNCVVLPTPTKSSRIPRFVQHLRRSSGSDNSLNESGCRKQDSSLSSGGSTKVFRPKTLAVGVPRSRVFHGNPSKYSSYSDTGRTTSSSDDEYIPRKNSYLGRERRSPYIESLWQDELRKLDDQECRKRASSDSETGSSSNKKFEFNIKITGFSKTPTPTPVSEEITRFLAKQQELEQGTASTQDPEEVKGEYKVFDEEACIGERREVDIEIRQGVEKREIGTDPMPECRNYSRFDLTKLSPESEHTYLSLSDLTVNFKSVVGQKLLQGYSANSIDTLMELDLAEKNKVSEVPDNLVQTEVVEVI</sequence>
<dbReference type="Pfam" id="PF10264">
    <property type="entry name" value="WHD_Storkhead"/>
    <property type="match status" value="1"/>
</dbReference>
<dbReference type="InterPro" id="IPR040126">
    <property type="entry name" value="STOX1/2"/>
</dbReference>
<feature type="compositionally biased region" description="Low complexity" evidence="1">
    <location>
        <begin position="729"/>
        <end position="740"/>
    </location>
</feature>
<evidence type="ECO:0000256" key="2">
    <source>
        <dbReference type="SAM" id="SignalP"/>
    </source>
</evidence>
<accession>A0A7R8ZKT1</accession>
<feature type="compositionally biased region" description="Basic residues" evidence="1">
    <location>
        <begin position="252"/>
        <end position="264"/>
    </location>
</feature>
<feature type="region of interest" description="Disordered" evidence="1">
    <location>
        <begin position="368"/>
        <end position="403"/>
    </location>
</feature>
<feature type="compositionally biased region" description="Polar residues" evidence="1">
    <location>
        <begin position="620"/>
        <end position="646"/>
    </location>
</feature>
<dbReference type="PANTHER" id="PTHR22437:SF0">
    <property type="entry name" value="FI21431P1"/>
    <property type="match status" value="1"/>
</dbReference>